<sequence>MDLVLQELPKWSLLVELLKEIKEEIMRQESLGAAWLALHPGLNTVLILTFSTSTSTLILEFLSTMDVDACYGSIE</sequence>
<dbReference type="HOGENOM" id="CLU_2671924_0_0_1"/>
<dbReference type="EMBL" id="KN832995">
    <property type="protein sequence ID" value="KIM82237.1"/>
    <property type="molecule type" value="Genomic_DNA"/>
</dbReference>
<organism evidence="1 2">
    <name type="scientific">Piloderma croceum (strain F 1598)</name>
    <dbReference type="NCBI Taxonomy" id="765440"/>
    <lineage>
        <taxon>Eukaryota</taxon>
        <taxon>Fungi</taxon>
        <taxon>Dikarya</taxon>
        <taxon>Basidiomycota</taxon>
        <taxon>Agaricomycotina</taxon>
        <taxon>Agaricomycetes</taxon>
        <taxon>Agaricomycetidae</taxon>
        <taxon>Atheliales</taxon>
        <taxon>Atheliaceae</taxon>
        <taxon>Piloderma</taxon>
    </lineage>
</organism>
<dbReference type="InParanoid" id="A0A0C3BY04"/>
<evidence type="ECO:0000313" key="1">
    <source>
        <dbReference type="EMBL" id="KIM82237.1"/>
    </source>
</evidence>
<proteinExistence type="predicted"/>
<dbReference type="STRING" id="765440.A0A0C3BY04"/>
<dbReference type="AlphaFoldDB" id="A0A0C3BY04"/>
<keyword evidence="2" id="KW-1185">Reference proteome</keyword>
<name>A0A0C3BY04_PILCF</name>
<gene>
    <name evidence="1" type="ORF">PILCRDRAFT_8062</name>
</gene>
<dbReference type="Proteomes" id="UP000054166">
    <property type="component" value="Unassembled WGS sequence"/>
</dbReference>
<accession>A0A0C3BY04</accession>
<protein>
    <submittedName>
        <fullName evidence="1">Uncharacterized protein</fullName>
    </submittedName>
</protein>
<evidence type="ECO:0000313" key="2">
    <source>
        <dbReference type="Proteomes" id="UP000054166"/>
    </source>
</evidence>
<reference evidence="2" key="2">
    <citation type="submission" date="2015-01" db="EMBL/GenBank/DDBJ databases">
        <title>Evolutionary Origins and Diversification of the Mycorrhizal Mutualists.</title>
        <authorList>
            <consortium name="DOE Joint Genome Institute"/>
            <consortium name="Mycorrhizal Genomics Consortium"/>
            <person name="Kohler A."/>
            <person name="Kuo A."/>
            <person name="Nagy L.G."/>
            <person name="Floudas D."/>
            <person name="Copeland A."/>
            <person name="Barry K.W."/>
            <person name="Cichocki N."/>
            <person name="Veneault-Fourrey C."/>
            <person name="LaButti K."/>
            <person name="Lindquist E.A."/>
            <person name="Lipzen A."/>
            <person name="Lundell T."/>
            <person name="Morin E."/>
            <person name="Murat C."/>
            <person name="Riley R."/>
            <person name="Ohm R."/>
            <person name="Sun H."/>
            <person name="Tunlid A."/>
            <person name="Henrissat B."/>
            <person name="Grigoriev I.V."/>
            <person name="Hibbett D.S."/>
            <person name="Martin F."/>
        </authorList>
    </citation>
    <scope>NUCLEOTIDE SEQUENCE [LARGE SCALE GENOMIC DNA]</scope>
    <source>
        <strain evidence="2">F 1598</strain>
    </source>
</reference>
<reference evidence="1 2" key="1">
    <citation type="submission" date="2014-04" db="EMBL/GenBank/DDBJ databases">
        <authorList>
            <consortium name="DOE Joint Genome Institute"/>
            <person name="Kuo A."/>
            <person name="Tarkka M."/>
            <person name="Buscot F."/>
            <person name="Kohler A."/>
            <person name="Nagy L.G."/>
            <person name="Floudas D."/>
            <person name="Copeland A."/>
            <person name="Barry K.W."/>
            <person name="Cichocki N."/>
            <person name="Veneault-Fourrey C."/>
            <person name="LaButti K."/>
            <person name="Lindquist E.A."/>
            <person name="Lipzen A."/>
            <person name="Lundell T."/>
            <person name="Morin E."/>
            <person name="Murat C."/>
            <person name="Sun H."/>
            <person name="Tunlid A."/>
            <person name="Henrissat B."/>
            <person name="Grigoriev I.V."/>
            <person name="Hibbett D.S."/>
            <person name="Martin F."/>
            <person name="Nordberg H.P."/>
            <person name="Cantor M.N."/>
            <person name="Hua S.X."/>
        </authorList>
    </citation>
    <scope>NUCLEOTIDE SEQUENCE [LARGE SCALE GENOMIC DNA]</scope>
    <source>
        <strain evidence="1 2">F 1598</strain>
    </source>
</reference>